<protein>
    <submittedName>
        <fullName evidence="1">Uncharacterized protein</fullName>
    </submittedName>
</protein>
<evidence type="ECO:0000313" key="1">
    <source>
        <dbReference type="EMBL" id="MBH1941516.1"/>
    </source>
</evidence>
<reference evidence="1" key="1">
    <citation type="submission" date="2020-12" db="EMBL/GenBank/DDBJ databases">
        <title>M. sibirica DSM 26468T genome.</title>
        <authorList>
            <person name="Thieme N."/>
            <person name="Rettenmaier R."/>
            <person name="Zverlov V."/>
            <person name="Liebl W."/>
        </authorList>
    </citation>
    <scope>NUCLEOTIDE SEQUENCE</scope>
    <source>
        <strain evidence="1">DSM 26468</strain>
    </source>
</reference>
<keyword evidence="2" id="KW-1185">Reference proteome</keyword>
<proteinExistence type="predicted"/>
<dbReference type="AlphaFoldDB" id="A0A8J7HBV2"/>
<dbReference type="EMBL" id="JAEAGR010000012">
    <property type="protein sequence ID" value="MBH1941516.1"/>
    <property type="molecule type" value="Genomic_DNA"/>
</dbReference>
<name>A0A8J7HBV2_9FIRM</name>
<comment type="caution">
    <text evidence="1">The sequence shown here is derived from an EMBL/GenBank/DDBJ whole genome shotgun (WGS) entry which is preliminary data.</text>
</comment>
<dbReference type="RefSeq" id="WP_197661736.1">
    <property type="nucleotide sequence ID" value="NZ_JAEAGR010000012.1"/>
</dbReference>
<gene>
    <name evidence="1" type="ORF">I5677_11485</name>
</gene>
<sequence length="79" mass="9993">MLWVIVFLLLVFVYEKLWRVRRCIRKIHNHIESLNGCVTRIDKVLAREEIFRVYYRIENHTSLEHKNVKFSFFYKERWY</sequence>
<dbReference type="Proteomes" id="UP000623269">
    <property type="component" value="Unassembled WGS sequence"/>
</dbReference>
<accession>A0A8J7HBV2</accession>
<organism evidence="1 2">
    <name type="scientific">Mobilitalea sibirica</name>
    <dbReference type="NCBI Taxonomy" id="1462919"/>
    <lineage>
        <taxon>Bacteria</taxon>
        <taxon>Bacillati</taxon>
        <taxon>Bacillota</taxon>
        <taxon>Clostridia</taxon>
        <taxon>Lachnospirales</taxon>
        <taxon>Lachnospiraceae</taxon>
        <taxon>Mobilitalea</taxon>
    </lineage>
</organism>
<evidence type="ECO:0000313" key="2">
    <source>
        <dbReference type="Proteomes" id="UP000623269"/>
    </source>
</evidence>